<feature type="compositionally biased region" description="Gly residues" evidence="6">
    <location>
        <begin position="264"/>
        <end position="273"/>
    </location>
</feature>
<evidence type="ECO:0000256" key="6">
    <source>
        <dbReference type="SAM" id="MobiDB-lite"/>
    </source>
</evidence>
<feature type="compositionally biased region" description="Basic and acidic residues" evidence="6">
    <location>
        <begin position="280"/>
        <end position="311"/>
    </location>
</feature>
<keyword evidence="4" id="KW-0804">Transcription</keyword>
<dbReference type="InterPro" id="IPR040223">
    <property type="entry name" value="PAR_bZIP"/>
</dbReference>
<feature type="domain" description="BZIP" evidence="7">
    <location>
        <begin position="287"/>
        <end position="344"/>
    </location>
</feature>
<evidence type="ECO:0000256" key="2">
    <source>
        <dbReference type="ARBA" id="ARBA00023015"/>
    </source>
</evidence>
<reference evidence="9" key="1">
    <citation type="submission" date="2025-08" db="UniProtKB">
        <authorList>
            <consortium name="RefSeq"/>
        </authorList>
    </citation>
    <scope>IDENTIFICATION</scope>
</reference>
<evidence type="ECO:0000256" key="4">
    <source>
        <dbReference type="ARBA" id="ARBA00023163"/>
    </source>
</evidence>
<dbReference type="InterPro" id="IPR004827">
    <property type="entry name" value="bZIP"/>
</dbReference>
<dbReference type="PANTHER" id="PTHR11988:SF56">
    <property type="entry name" value="TRANSCRIPTION FACTOR CES-2"/>
    <property type="match status" value="1"/>
</dbReference>
<evidence type="ECO:0000256" key="3">
    <source>
        <dbReference type="ARBA" id="ARBA00023125"/>
    </source>
</evidence>
<organism evidence="8 9">
    <name type="scientific">Priapulus caudatus</name>
    <name type="common">Priapulid worm</name>
    <dbReference type="NCBI Taxonomy" id="37621"/>
    <lineage>
        <taxon>Eukaryota</taxon>
        <taxon>Metazoa</taxon>
        <taxon>Ecdysozoa</taxon>
        <taxon>Scalidophora</taxon>
        <taxon>Priapulida</taxon>
        <taxon>Priapulimorpha</taxon>
        <taxon>Priapulimorphida</taxon>
        <taxon>Priapulidae</taxon>
        <taxon>Priapulus</taxon>
    </lineage>
</organism>
<keyword evidence="5" id="KW-0539">Nucleus</keyword>
<evidence type="ECO:0000256" key="1">
    <source>
        <dbReference type="ARBA" id="ARBA00004123"/>
    </source>
</evidence>
<evidence type="ECO:0000259" key="7">
    <source>
        <dbReference type="PROSITE" id="PS50217"/>
    </source>
</evidence>
<dbReference type="PANTHER" id="PTHR11988">
    <property type="entry name" value="THYROTROPH EMBRYONIC FACTOR RELATED"/>
    <property type="match status" value="1"/>
</dbReference>
<dbReference type="RefSeq" id="XP_014678139.1">
    <property type="nucleotide sequence ID" value="XM_014822653.1"/>
</dbReference>
<dbReference type="SMART" id="SM00338">
    <property type="entry name" value="BRLZ"/>
    <property type="match status" value="1"/>
</dbReference>
<accession>A0ABM1F118</accession>
<dbReference type="SUPFAM" id="SSF57959">
    <property type="entry name" value="Leucine zipper domain"/>
    <property type="match status" value="1"/>
</dbReference>
<dbReference type="Pfam" id="PF07716">
    <property type="entry name" value="bZIP_2"/>
    <property type="match status" value="1"/>
</dbReference>
<name>A0ABM1F118_PRICU</name>
<dbReference type="CDD" id="cd14695">
    <property type="entry name" value="bZIP_HLF"/>
    <property type="match status" value="1"/>
</dbReference>
<dbReference type="Gene3D" id="1.20.5.170">
    <property type="match status" value="1"/>
</dbReference>
<evidence type="ECO:0000313" key="8">
    <source>
        <dbReference type="Proteomes" id="UP000695022"/>
    </source>
</evidence>
<keyword evidence="2" id="KW-0805">Transcription regulation</keyword>
<comment type="subcellular location">
    <subcellularLocation>
        <location evidence="1">Nucleus</location>
    </subcellularLocation>
</comment>
<proteinExistence type="predicted"/>
<protein>
    <submittedName>
        <fullName evidence="9">D site-binding protein-like</fullName>
    </submittedName>
</protein>
<dbReference type="Proteomes" id="UP000695022">
    <property type="component" value="Unplaced"/>
</dbReference>
<evidence type="ECO:0000313" key="9">
    <source>
        <dbReference type="RefSeq" id="XP_014678139.1"/>
    </source>
</evidence>
<feature type="compositionally biased region" description="Gly residues" evidence="6">
    <location>
        <begin position="44"/>
        <end position="55"/>
    </location>
</feature>
<feature type="region of interest" description="Disordered" evidence="6">
    <location>
        <begin position="197"/>
        <end position="311"/>
    </location>
</feature>
<keyword evidence="8" id="KW-1185">Reference proteome</keyword>
<dbReference type="GeneID" id="106817945"/>
<gene>
    <name evidence="9" type="primary">LOC106817945</name>
</gene>
<evidence type="ECO:0000256" key="5">
    <source>
        <dbReference type="ARBA" id="ARBA00023242"/>
    </source>
</evidence>
<dbReference type="PROSITE" id="PS50217">
    <property type="entry name" value="BZIP"/>
    <property type="match status" value="1"/>
</dbReference>
<dbReference type="InterPro" id="IPR046347">
    <property type="entry name" value="bZIP_sf"/>
</dbReference>
<feature type="compositionally biased region" description="Basic and acidic residues" evidence="6">
    <location>
        <begin position="1"/>
        <end position="11"/>
    </location>
</feature>
<feature type="region of interest" description="Disordered" evidence="6">
    <location>
        <begin position="1"/>
        <end position="94"/>
    </location>
</feature>
<sequence>MARIKTERDDTPPPPPTAAPPDGDHNGVSDDDDGPLDFSTTGRHGAGGGGGGGARNGSSDQRRDADSVSSAGSRDSRDSFDAPPPAPPADAPNGLHLAAFSSAMYGQQGAHEAAAAYAAMGIVDPRKQLKPTRPFKAYPRDPLSLPLGYYGIPFSVPIPGMEGIMPGMSGGALAGNELYGHYIKRLQQAQETLLKGQMAPAVASSTRTPLPAPPPPTRSHAAAPAARNDDDETMHSEESADDAAADRLSGGSGCSTGSHDRGGDGTGGGGGGGSRKRARSLPDDSKDEAYWERRRKNNEAAKRSRDARRAKEDEIAIRAAFLEQENLKLRVEVASLKNETAKLRCMLYNS</sequence>
<keyword evidence="3" id="KW-0238">DNA-binding</keyword>